<dbReference type="RefSeq" id="XP_058328796.1">
    <property type="nucleotide sequence ID" value="XM_058475906.1"/>
</dbReference>
<dbReference type="Pfam" id="PF10294">
    <property type="entry name" value="Methyltransf_16"/>
    <property type="match status" value="1"/>
</dbReference>
<dbReference type="GeneID" id="83203209"/>
<name>A0A9W9NSM4_9EURO</name>
<dbReference type="EMBL" id="JAPQKS010000005">
    <property type="protein sequence ID" value="KAJ5225385.1"/>
    <property type="molecule type" value="Genomic_DNA"/>
</dbReference>
<dbReference type="GO" id="GO:0008757">
    <property type="term" value="F:S-adenosylmethionine-dependent methyltransferase activity"/>
    <property type="evidence" value="ECO:0007669"/>
    <property type="project" value="UniProtKB-ARBA"/>
</dbReference>
<dbReference type="PANTHER" id="PTHR14614:SF132">
    <property type="entry name" value="PROTEIN-LYSINE METHYLTRANSFERASE C42C1.13"/>
    <property type="match status" value="1"/>
</dbReference>
<organism evidence="1 2">
    <name type="scientific">Penicillium chermesinum</name>
    <dbReference type="NCBI Taxonomy" id="63820"/>
    <lineage>
        <taxon>Eukaryota</taxon>
        <taxon>Fungi</taxon>
        <taxon>Dikarya</taxon>
        <taxon>Ascomycota</taxon>
        <taxon>Pezizomycotina</taxon>
        <taxon>Eurotiomycetes</taxon>
        <taxon>Eurotiomycetidae</taxon>
        <taxon>Eurotiales</taxon>
        <taxon>Aspergillaceae</taxon>
        <taxon>Penicillium</taxon>
    </lineage>
</organism>
<evidence type="ECO:0000313" key="2">
    <source>
        <dbReference type="Proteomes" id="UP001150941"/>
    </source>
</evidence>
<dbReference type="Gene3D" id="3.40.50.150">
    <property type="entry name" value="Vaccinia Virus protein VP39"/>
    <property type="match status" value="1"/>
</dbReference>
<dbReference type="AlphaFoldDB" id="A0A9W9NSM4"/>
<dbReference type="SUPFAM" id="SSF53335">
    <property type="entry name" value="S-adenosyl-L-methionine-dependent methyltransferases"/>
    <property type="match status" value="1"/>
</dbReference>
<dbReference type="InterPro" id="IPR029063">
    <property type="entry name" value="SAM-dependent_MTases_sf"/>
</dbReference>
<dbReference type="GO" id="GO:0005829">
    <property type="term" value="C:cytosol"/>
    <property type="evidence" value="ECO:0007669"/>
    <property type="project" value="TreeGrafter"/>
</dbReference>
<reference evidence="1" key="2">
    <citation type="journal article" date="2023" name="IMA Fungus">
        <title>Comparative genomic study of the Penicillium genus elucidates a diverse pangenome and 15 lateral gene transfer events.</title>
        <authorList>
            <person name="Petersen C."/>
            <person name="Sorensen T."/>
            <person name="Nielsen M.R."/>
            <person name="Sondergaard T.E."/>
            <person name="Sorensen J.L."/>
            <person name="Fitzpatrick D.A."/>
            <person name="Frisvad J.C."/>
            <person name="Nielsen K.L."/>
        </authorList>
    </citation>
    <scope>NUCLEOTIDE SEQUENCE</scope>
    <source>
        <strain evidence="1">IBT 19713</strain>
    </source>
</reference>
<dbReference type="OrthoDB" id="413520at2759"/>
<sequence length="312" mass="34158">MASWLASDCCLNGSILPEHAEQHPGVLEIRGKGTTKDTMEANAIPLVISGCSAPFRLGSEPAEKLILRELTLASSHTATLRIWEETGNSIARHIWLVPPTKTPEPISHHCRVGRDAALASVIFLDQTITSETTARLPALSKLLHQPRGPPLQAVELGAGCGIVGIALASMLDSCEVLLTDLPEVEEIVQRNLAEAHLKKSSSVSYQNLDWDEPPLQFCRKRIDLILVSDCTYNADSLPALVSVLDKLTRSSPEALVLVALKRRHESEAVFFDLMQSAEFTGEQASMDMPAQNDQVDKIELHCYRKVTCHRSG</sequence>
<accession>A0A9W9NSM4</accession>
<evidence type="ECO:0000313" key="1">
    <source>
        <dbReference type="EMBL" id="KAJ5225385.1"/>
    </source>
</evidence>
<dbReference type="PANTHER" id="PTHR14614">
    <property type="entry name" value="HEPATOCELLULAR CARCINOMA-ASSOCIATED ANTIGEN"/>
    <property type="match status" value="1"/>
</dbReference>
<gene>
    <name evidence="1" type="ORF">N7468_006610</name>
</gene>
<comment type="caution">
    <text evidence="1">The sequence shown here is derived from an EMBL/GenBank/DDBJ whole genome shotgun (WGS) entry which is preliminary data.</text>
</comment>
<reference evidence="1" key="1">
    <citation type="submission" date="2022-11" db="EMBL/GenBank/DDBJ databases">
        <authorList>
            <person name="Petersen C."/>
        </authorList>
    </citation>
    <scope>NUCLEOTIDE SEQUENCE</scope>
    <source>
        <strain evidence="1">IBT 19713</strain>
    </source>
</reference>
<keyword evidence="2" id="KW-1185">Reference proteome</keyword>
<proteinExistence type="predicted"/>
<protein>
    <submittedName>
        <fullName evidence="1">Uncharacterized protein</fullName>
    </submittedName>
</protein>
<dbReference type="Proteomes" id="UP001150941">
    <property type="component" value="Unassembled WGS sequence"/>
</dbReference>
<dbReference type="InterPro" id="IPR019410">
    <property type="entry name" value="Methyltransf_16"/>
</dbReference>